<feature type="transmembrane region" description="Helical" evidence="3">
    <location>
        <begin position="2981"/>
        <end position="3003"/>
    </location>
</feature>
<dbReference type="SMART" id="SM00060">
    <property type="entry name" value="FN3"/>
    <property type="match status" value="28"/>
</dbReference>
<dbReference type="InterPro" id="IPR013783">
    <property type="entry name" value="Ig-like_fold"/>
</dbReference>
<dbReference type="PANTHER" id="PTHR13817">
    <property type="entry name" value="TITIN"/>
    <property type="match status" value="1"/>
</dbReference>
<reference evidence="5" key="1">
    <citation type="submission" date="2020-05" db="EMBL/GenBank/DDBJ databases">
        <authorList>
            <person name="Chiriac C."/>
            <person name="Salcher M."/>
            <person name="Ghai R."/>
            <person name="Kavagutti S V."/>
        </authorList>
    </citation>
    <scope>NUCLEOTIDE SEQUENCE</scope>
</reference>
<sequence length="3022" mass="300515">MTNATSYSFRVSAVNASGSGIASSPVTAVPFGVPGTSGTLSAIASNGQVVLLWSAPTSDGGSSIIGYRIESSINGTTWNDVVVDTGSASTVHVVNGLTNGTTYSFRVSARNTSGLGAVSNASTATPAGTPTAPRVMSATGGSAQVQLSWTAPSSNGGGAITGYRIESSADGGTTWTTVNANTATTSTTFTVTGLTDGQSYAFRVYALNAIGSGSASAVVSAVPMAVAGQPANLTVVPGNGNVVLSWTAPTGAIQPSGYSIERSTDGTNWSTSISNTGSAATSVVVSGLANGTLYYFRVAAVNGSGTGSASASASGTPFAGPTAPRSLVIVAGNGTAALSWSTPLSNGGSAIVGYRVERSVDAGVTWTTVVADTASTATTYNASGLTNGSAVSFRVSALNASGVGASSSVVTAIPFAGPTAPATVNAIAGDGAVVLSWTTAGDNGSPVIGYSIESTTDGTTWTTVTTTGNSLTSYTVSGLTNGTTYTFRVAGANAAGVGSSTASVGVTPSRAPGGPTDVTATPSNGGAILAWNAPVDDGGSVVTGYRVEQSTDNGSTWSTIVSDTASISTSRVVSGLSNGSAYLFRVRSINASGVGAASVPASVVPAGLPGTPTSLGALASDGSVVLTFAAPSNDGGNPIVGYRVEQSTDGSNFIVVVSNSNSVIPAVAVSGLVNGTSYSFRVSAINTIGVGPVSATIQSTPASVPSAPAVTSSVGGSGQVTLAWSAPSNDGGSPVTSYGIERSIDGITWTPVQNDLTVRTSTISGLTNGVAYLFRVNAVNAVGASVFGAPVAGLPAGVPGTPRVPVAVTSDSTVSLNWEAPTSNGGSPILSYTVERLLNGSWSTVATGITTPSYTVSGLSNGTSYQFRVSAVNAVGAGVATNTMTVAPATVPDAATAVTLVPGDSQLSVSWSPPSSNGGLPIALYRVEQSIGGGVWSTATTVAGSSTSAVITGLSNGTPVSVRVVAVNSLGESIPSVPSTSTPVNVPTEPSLVAAVAGDSSVALEWSIPAGDGGAPIIGYRVEMNDGSGWVTITSSTGNPGLLHIVSGLTNGVSHQFRVSALNASGSSVTSNTMSATPFSTASAPTTLTVTSGNGRLDLAWSTPATNGGRTITGYRIFASNDGSTWTTLVSNTNSTNRTYSYTGLVNGARKYVKIAAITSAGQGAMSDVATGVPFDDPSAPTGLVLTPGPGEMLAEWVAPTSTGGLPVMGYRIETSTDGLAWTTLIADTGSSVTRALLSGLTGGSTTFVRVAAITTLAVGATGSPSSATALASAPNSVTAVAGDASVSLTWTDPLVPGITGYRIERSVDGGPYSTLVDVASTSLGHLDTGLTNGSSYTYRVSVLTGSSVGASSSQALAIPLGTPSSPSSLVSVAGDRNVALSWSAPANSAGRTITGYRVESSTDGNTWITQIADTGTPVLSASITGLSNGTTYSFRVTALSRTTSGVASSATSSTPATTATAATSLSVVGGDTTATLSWVAPSFDGGSPITGYRIEQSSNGSTWTSLVTNTGSTSTNAVLNSLVNGQTYVVRVVPLTAIGAGVPSTGVVVTPRGGANAPTSLNIVTGSNSAIITWTAPSADGGSPITGYRIAASTDGGNSFSVLVANTGSAATGHTVTGLVNGAPMIVKVAAITAFGVGTLSAASAVFTPSAPPSAPRSLSVVGGNTTATVTWTAPATTSGAPVSGYEIESSSDGGVTWSTVSTSATSPYLMSGLTNGITYLVRVSAVNVAGVGTPSSMVTVTPAGTPNAPQGLGIVSGNGLLSLSWAAPANSGGLPVVSYTVQTSLDGTNWSTVGSGSPATTAVISGLTNGVLVNVRVAASNAAGIGAYTTSVAATPSIGAVAGIVTNLVATPGNGQVALSWNAPSATGGTPISGYVVSQSFDGSTWTNISSGTGSAVTAYLVTGLTNGTPVSFRVSAVNGAGAGAFGAPATATPRTPASSPTNLVATPDNGQVTLSWSAPSSNGGAPVTSYIVESSTDGGTTWTYETTTSSSLHTVSGLTNGVAYAFRVSAVNAGGTGSATRPALATPFSVSGAVVGLAATPGDGQAVVSWSVPSNTGGAPVSSYGVSVSTDGGTTFGAERTVTGTNSIVTGLSNGIAAVIRVVPIGAGGRGTPSTVSVTSRAVPAAPSNLTATSGNGQVVLSWSTPASDGGSPVDSYAIERMVVSSGIWTRIDTTVSTSYTATGLTNGTEYAFRVLATNASGDGPSSVPANVTPATVPTQPLSVVLQVSDSALTVSWSAPASNGGSVVTSYIVETSVDSTNWVARLSTTATSVTIPGLTNGQSYAVRVKAISGAGTGSASNAVSAAPAAAPAAPTALTPVAGDRQMTLTWSAPSNNGGAPIIDYVVEASANGGVTWRSVGVVNAPTTVTVVSGLSNGVAYVFRVGARNVAGVGAASTWVTAAPVAPPRAPTSVVATSVNATPTSPTATASLAWVPPTDDGGATVAGYRIQTSTDGGLTWGSTVRIGPDVFSTDPFAGLSVAGVDDSFDTTRVVRQDAPMGDSGLATATTLTVDGLTFGLAYQFRVQAYTVIGESDWQATTLTPERPVLPPTTPSAVVDQRYLPVSNGLQIVWSMPQSGAPVTAYLVERQRPDGSWEFVALSATSPVVDTRAVLGVTYTYRITPYSGFLAGESALVANARVPANPNPAIGLRIGATGEPTSTRFTVSAQDLSPRSRTTIVLERPDGSVVASLGGPSVSSGGRLSFAGRVPRDLAPGRYVIRLSALDVYGQPVETTTAFDVTATWNPIDSVTPVGPEMITRPTFGRSVDGGLELRWDRPSSGPAPSSYLIERKRSDGTWEVVGITGTSPFRDSTAVLGETYDYRITPFEGSTPGTATVIEQVRVPADTRLSTDLVFDGRGQPTTVSFAWSGRDLRPGTVAHVRLESADGSVVVELGRETVGPDGIVESVAILPSDLSPGSYRVVIEAVDAYGIEVETQREFEITGVWAPSDVEPDDAGPNDGSPDEDSSSSGGLSDVVRGVLYVAGGLVVAVLLAAAGWWLLVARRRDDDEEDQIESGDRP</sequence>
<feature type="domain" description="Fibronectin type-III" evidence="4">
    <location>
        <begin position="1558"/>
        <end position="1652"/>
    </location>
</feature>
<feature type="domain" description="Fibronectin type-III" evidence="4">
    <location>
        <begin position="417"/>
        <end position="512"/>
    </location>
</feature>
<feature type="domain" description="Fibronectin type-III" evidence="4">
    <location>
        <begin position="1177"/>
        <end position="1273"/>
    </location>
</feature>
<dbReference type="PROSITE" id="PS50853">
    <property type="entry name" value="FN3"/>
    <property type="match status" value="23"/>
</dbReference>
<feature type="domain" description="Fibronectin type-III" evidence="4">
    <location>
        <begin position="611"/>
        <end position="703"/>
    </location>
</feature>
<feature type="domain" description="Fibronectin type-III" evidence="4">
    <location>
        <begin position="229"/>
        <end position="322"/>
    </location>
</feature>
<feature type="domain" description="Fibronectin type-III" evidence="4">
    <location>
        <begin position="323"/>
        <end position="414"/>
    </location>
</feature>
<feature type="domain" description="Fibronectin type-III" evidence="4">
    <location>
        <begin position="2126"/>
        <end position="2222"/>
    </location>
</feature>
<feature type="domain" description="Fibronectin type-III" evidence="4">
    <location>
        <begin position="894"/>
        <end position="985"/>
    </location>
</feature>
<feature type="domain" description="Fibronectin type-III" evidence="4">
    <location>
        <begin position="1751"/>
        <end position="1841"/>
    </location>
</feature>
<dbReference type="InterPro" id="IPR003961">
    <property type="entry name" value="FN3_dom"/>
</dbReference>
<dbReference type="SUPFAM" id="SSF49265">
    <property type="entry name" value="Fibronectin type III"/>
    <property type="match status" value="15"/>
</dbReference>
<feature type="domain" description="Fibronectin type-III" evidence="4">
    <location>
        <begin position="704"/>
        <end position="796"/>
    </location>
</feature>
<evidence type="ECO:0000256" key="3">
    <source>
        <dbReference type="SAM" id="Phobius"/>
    </source>
</evidence>
<dbReference type="Pfam" id="PF00041">
    <property type="entry name" value="fn3"/>
    <property type="match status" value="22"/>
</dbReference>
<dbReference type="PANTHER" id="PTHR13817:SF151">
    <property type="entry name" value="TITIN"/>
    <property type="match status" value="1"/>
</dbReference>
<dbReference type="GO" id="GO:0031430">
    <property type="term" value="C:M band"/>
    <property type="evidence" value="ECO:0007669"/>
    <property type="project" value="TreeGrafter"/>
</dbReference>
<feature type="domain" description="Fibronectin type-III" evidence="4">
    <location>
        <begin position="798"/>
        <end position="893"/>
    </location>
</feature>
<dbReference type="CDD" id="cd00063">
    <property type="entry name" value="FN3"/>
    <property type="match status" value="25"/>
</dbReference>
<evidence type="ECO:0000259" key="4">
    <source>
        <dbReference type="PROSITE" id="PS50853"/>
    </source>
</evidence>
<feature type="domain" description="Fibronectin type-III" evidence="4">
    <location>
        <begin position="1463"/>
        <end position="1555"/>
    </location>
</feature>
<dbReference type="InterPro" id="IPR050964">
    <property type="entry name" value="Striated_Muscle_Regulatory"/>
</dbReference>
<feature type="domain" description="Fibronectin type-III" evidence="4">
    <location>
        <begin position="1939"/>
        <end position="2036"/>
    </location>
</feature>
<evidence type="ECO:0000256" key="2">
    <source>
        <dbReference type="SAM" id="MobiDB-lite"/>
    </source>
</evidence>
<feature type="domain" description="Fibronectin type-III" evidence="4">
    <location>
        <begin position="1363"/>
        <end position="1462"/>
    </location>
</feature>
<feature type="region of interest" description="Disordered" evidence="2">
    <location>
        <begin position="2946"/>
        <end position="2974"/>
    </location>
</feature>
<keyword evidence="3" id="KW-0472">Membrane</keyword>
<feature type="domain" description="Fibronectin type-III" evidence="4">
    <location>
        <begin position="1653"/>
        <end position="1750"/>
    </location>
</feature>
<proteinExistence type="predicted"/>
<feature type="domain" description="Fibronectin type-III" evidence="4">
    <location>
        <begin position="514"/>
        <end position="609"/>
    </location>
</feature>
<accession>A0A6J6EAW5</accession>
<keyword evidence="3" id="KW-1133">Transmembrane helix</keyword>
<evidence type="ECO:0000256" key="1">
    <source>
        <dbReference type="ARBA" id="ARBA00022737"/>
    </source>
</evidence>
<protein>
    <submittedName>
        <fullName evidence="5">Unannotated protein</fullName>
    </submittedName>
</protein>
<feature type="domain" description="Fibronectin type-III" evidence="4">
    <location>
        <begin position="2313"/>
        <end position="2410"/>
    </location>
</feature>
<dbReference type="EMBL" id="CAEZTS010000034">
    <property type="protein sequence ID" value="CAB4573582.1"/>
    <property type="molecule type" value="Genomic_DNA"/>
</dbReference>
<keyword evidence="3" id="KW-0812">Transmembrane</keyword>
<evidence type="ECO:0000313" key="5">
    <source>
        <dbReference type="EMBL" id="CAB4573582.1"/>
    </source>
</evidence>
<dbReference type="Gene3D" id="2.60.40.10">
    <property type="entry name" value="Immunoglobulins"/>
    <property type="match status" value="26"/>
</dbReference>
<feature type="domain" description="Fibronectin type-III" evidence="4">
    <location>
        <begin position="2552"/>
        <end position="2646"/>
    </location>
</feature>
<dbReference type="InterPro" id="IPR036116">
    <property type="entry name" value="FN3_sf"/>
</dbReference>
<dbReference type="GO" id="GO:0045214">
    <property type="term" value="P:sarcomere organization"/>
    <property type="evidence" value="ECO:0007669"/>
    <property type="project" value="TreeGrafter"/>
</dbReference>
<feature type="domain" description="Fibronectin type-III" evidence="4">
    <location>
        <begin position="129"/>
        <end position="227"/>
    </location>
</feature>
<feature type="domain" description="Fibronectin type-III" evidence="4">
    <location>
        <begin position="2223"/>
        <end position="2311"/>
    </location>
</feature>
<feature type="compositionally biased region" description="Acidic residues" evidence="2">
    <location>
        <begin position="2953"/>
        <end position="2969"/>
    </location>
</feature>
<feature type="domain" description="Fibronectin type-III" evidence="4">
    <location>
        <begin position="986"/>
        <end position="1084"/>
    </location>
</feature>
<organism evidence="5">
    <name type="scientific">freshwater metagenome</name>
    <dbReference type="NCBI Taxonomy" id="449393"/>
    <lineage>
        <taxon>unclassified sequences</taxon>
        <taxon>metagenomes</taxon>
        <taxon>ecological metagenomes</taxon>
    </lineage>
</organism>
<keyword evidence="1" id="KW-0677">Repeat</keyword>
<name>A0A6J6EAW5_9ZZZZ</name>
<feature type="domain" description="Fibronectin type-III" evidence="4">
    <location>
        <begin position="34"/>
        <end position="126"/>
    </location>
</feature>
<feature type="domain" description="Fibronectin type-III" evidence="4">
    <location>
        <begin position="1843"/>
        <end position="1938"/>
    </location>
</feature>
<dbReference type="PRINTS" id="PR00014">
    <property type="entry name" value="FNTYPEIII"/>
</dbReference>
<gene>
    <name evidence="5" type="ORF">UFOPK1722_00548</name>
</gene>